<sequence length="165" mass="18392">MVNPEDVAQFYSLPFEEWMYGNIHGSACETEGNEDWSNVCAVIVVVELCAMNWSLLGRSAVGLESWLFGFSWYIGRSLVLVAKLWAMYEGLRHAWELGFRCLVIETDNNEVASICNGSSVALAQSALVVVIHDLQQRDCDGGRNSSVQPLQLSNDVEELILEDDD</sequence>
<evidence type="ECO:0000313" key="2">
    <source>
        <dbReference type="EMBL" id="KAK8596487.1"/>
    </source>
</evidence>
<organism evidence="2 3">
    <name type="scientific">Hibiscus sabdariffa</name>
    <name type="common">roselle</name>
    <dbReference type="NCBI Taxonomy" id="183260"/>
    <lineage>
        <taxon>Eukaryota</taxon>
        <taxon>Viridiplantae</taxon>
        <taxon>Streptophyta</taxon>
        <taxon>Embryophyta</taxon>
        <taxon>Tracheophyta</taxon>
        <taxon>Spermatophyta</taxon>
        <taxon>Magnoliopsida</taxon>
        <taxon>eudicotyledons</taxon>
        <taxon>Gunneridae</taxon>
        <taxon>Pentapetalae</taxon>
        <taxon>rosids</taxon>
        <taxon>malvids</taxon>
        <taxon>Malvales</taxon>
        <taxon>Malvaceae</taxon>
        <taxon>Malvoideae</taxon>
        <taxon>Hibiscus</taxon>
    </lineage>
</organism>
<comment type="caution">
    <text evidence="2">The sequence shown here is derived from an EMBL/GenBank/DDBJ whole genome shotgun (WGS) entry which is preliminary data.</text>
</comment>
<dbReference type="CDD" id="cd06222">
    <property type="entry name" value="RNase_H_like"/>
    <property type="match status" value="1"/>
</dbReference>
<accession>A0ABR2G7C1</accession>
<dbReference type="InterPro" id="IPR002156">
    <property type="entry name" value="RNaseH_domain"/>
</dbReference>
<protein>
    <recommendedName>
        <fullName evidence="1">RNase H type-1 domain-containing protein</fullName>
    </recommendedName>
</protein>
<gene>
    <name evidence="2" type="ORF">V6N12_064973</name>
</gene>
<dbReference type="Pfam" id="PF13456">
    <property type="entry name" value="RVT_3"/>
    <property type="match status" value="1"/>
</dbReference>
<proteinExistence type="predicted"/>
<reference evidence="2 3" key="1">
    <citation type="journal article" date="2024" name="G3 (Bethesda)">
        <title>Genome assembly of Hibiscus sabdariffa L. provides insights into metabolisms of medicinal natural products.</title>
        <authorList>
            <person name="Kim T."/>
        </authorList>
    </citation>
    <scope>NUCLEOTIDE SEQUENCE [LARGE SCALE GENOMIC DNA]</scope>
    <source>
        <strain evidence="2">TK-2024</strain>
        <tissue evidence="2">Old leaves</tissue>
    </source>
</reference>
<dbReference type="InterPro" id="IPR053151">
    <property type="entry name" value="RNase_H-like"/>
</dbReference>
<dbReference type="InterPro" id="IPR044730">
    <property type="entry name" value="RNase_H-like_dom_plant"/>
</dbReference>
<dbReference type="PANTHER" id="PTHR47723:SF13">
    <property type="entry name" value="PUTATIVE-RELATED"/>
    <property type="match status" value="1"/>
</dbReference>
<evidence type="ECO:0000259" key="1">
    <source>
        <dbReference type="Pfam" id="PF13456"/>
    </source>
</evidence>
<dbReference type="Proteomes" id="UP001472677">
    <property type="component" value="Unassembled WGS sequence"/>
</dbReference>
<evidence type="ECO:0000313" key="3">
    <source>
        <dbReference type="Proteomes" id="UP001472677"/>
    </source>
</evidence>
<name>A0ABR2G7C1_9ROSI</name>
<dbReference type="PANTHER" id="PTHR47723">
    <property type="entry name" value="OS05G0353850 PROTEIN"/>
    <property type="match status" value="1"/>
</dbReference>
<feature type="domain" description="RNase H type-1" evidence="1">
    <location>
        <begin position="75"/>
        <end position="127"/>
    </location>
</feature>
<keyword evidence="3" id="KW-1185">Reference proteome</keyword>
<dbReference type="EMBL" id="JBBPBM010000002">
    <property type="protein sequence ID" value="KAK8596487.1"/>
    <property type="molecule type" value="Genomic_DNA"/>
</dbReference>